<accession>A0ACB7ZIC0</accession>
<evidence type="ECO:0000313" key="2">
    <source>
        <dbReference type="Proteomes" id="UP000828048"/>
    </source>
</evidence>
<organism evidence="1 2">
    <name type="scientific">Vaccinium darrowii</name>
    <dbReference type="NCBI Taxonomy" id="229202"/>
    <lineage>
        <taxon>Eukaryota</taxon>
        <taxon>Viridiplantae</taxon>
        <taxon>Streptophyta</taxon>
        <taxon>Embryophyta</taxon>
        <taxon>Tracheophyta</taxon>
        <taxon>Spermatophyta</taxon>
        <taxon>Magnoliopsida</taxon>
        <taxon>eudicotyledons</taxon>
        <taxon>Gunneridae</taxon>
        <taxon>Pentapetalae</taxon>
        <taxon>asterids</taxon>
        <taxon>Ericales</taxon>
        <taxon>Ericaceae</taxon>
        <taxon>Vaccinioideae</taxon>
        <taxon>Vaccinieae</taxon>
        <taxon>Vaccinium</taxon>
    </lineage>
</organism>
<proteinExistence type="predicted"/>
<comment type="caution">
    <text evidence="1">The sequence shown here is derived from an EMBL/GenBank/DDBJ whole genome shotgun (WGS) entry which is preliminary data.</text>
</comment>
<evidence type="ECO:0000313" key="1">
    <source>
        <dbReference type="EMBL" id="KAH7865341.1"/>
    </source>
</evidence>
<name>A0ACB7ZIC0_9ERIC</name>
<gene>
    <name evidence="1" type="ORF">Vadar_005364</name>
</gene>
<protein>
    <submittedName>
        <fullName evidence="1">Uncharacterized protein</fullName>
    </submittedName>
</protein>
<keyword evidence="2" id="KW-1185">Reference proteome</keyword>
<dbReference type="Proteomes" id="UP000828048">
    <property type="component" value="Chromosome 9"/>
</dbReference>
<sequence length="1140" mass="127567">MSAERKAGMARDLAEEAKKRIVFLVICVVGLSYLMSLTSSSVWVNLPAAAVLIIILRYFSLDLEMRRKAAVYNSKPISANVYSQNRPLEGPKAVFEKPDWRRKVNSPVVEGAIDHFTRHLVSEWVTDLWYSRITPDRQGPEELVQIINGVLAEISSRMRNVNLIDLLTRDMVRVVCVHLELFRASQAKIEKRQPGSLTFEHRDTELKFVLAAENKLHPALFSTEAEHKVLQHLMDGLISFTFKPEDLRCSLFRFIVRELLACAVMRPVLNLANPRFINERIESLAISLSKSGKGATTAQATSQSKSSGSTRISSDHFSRFVDPSGKGVELVQIKKDQSESVEEKSVADYVNGTLHSKDPLLSMETRSTRSWSSVPSGPENDDAEGIQRQHSGGEWGDVLDKMSRRKTEALAPEHFENMWAKGRNYRRKEDSNQVSEPVTKSSLPKIRTPNNSKALSGQKGKDGSTKTSLSERSAVLPGPNDKPGEDKVCPHDNMSSTSQTFVVSDIEDNEDNLMHLKDIESEGSSSCTCEDEEPNSVTGLDSPGIKVWDGKHNRKLSVSNIHHPLESVEGRKTRKTGKGYAHSRLHRTQSGRKKSRLSNQKLHVWQEVERTSFLSGDGKDILTSSKGHVKSEDSSDDSEAEMLGRIQSGATASSSVSSTAIPGIHRSAVKAQDKLLADSFFKLRCEVLGANIVKSGSETLAVYAMSVTDVNNNSWSIKRRFRHFEELHRRLKEFPEYTLQLPPKHFLSTGLDVPVIQERCILLDQYLKKLLQLPTVSGSIEVWDFLSVDSQTYVFLNTISIIETLSVNRDHTTNERSKDIQTAIGPADSLSSRRDQQNAESKESTLPMKHNGVVDGSKSNTKGAVHSPQIKTAKEFGNLSENSSSVNNEERSNISQSRKSIKGVGSDNLQASSRSLNDAATDPTLPTEWVPPNLSVPILDLVDVIFQLHDGGWIRRKAFWVAKQVLQLGMGDAFDDWLIEKIQLLRRGTVVASGIKRIEKILWPDGIFLTKHPKRRRPNPSGATPQGSPRGQPPTPESSPKQENFHQLDEQQQKEAERRAKLVHEIMIDYAPAAIVGLVGRREYERCATDLYYFLQSSVCLKALAFDLLELLLLSLFPEMDYTFRQLREQKYKFGEFGPT</sequence>
<reference evidence="1 2" key="1">
    <citation type="journal article" date="2021" name="Hortic Res">
        <title>High-quality reference genome and annotation aids understanding of berry development for evergreen blueberry (Vaccinium darrowii).</title>
        <authorList>
            <person name="Yu J."/>
            <person name="Hulse-Kemp A.M."/>
            <person name="Babiker E."/>
            <person name="Staton M."/>
        </authorList>
    </citation>
    <scope>NUCLEOTIDE SEQUENCE [LARGE SCALE GENOMIC DNA]</scope>
    <source>
        <strain evidence="2">cv. NJ 8807/NJ 8810</strain>
        <tissue evidence="1">Young leaf</tissue>
    </source>
</reference>
<dbReference type="EMBL" id="CM037159">
    <property type="protein sequence ID" value="KAH7865341.1"/>
    <property type="molecule type" value="Genomic_DNA"/>
</dbReference>